<proteinExistence type="predicted"/>
<protein>
    <recommendedName>
        <fullName evidence="1">DUF6883 domain-containing protein</fullName>
    </recommendedName>
</protein>
<gene>
    <name evidence="2" type="ORF">BIN_B_01066</name>
</gene>
<dbReference type="GeneID" id="99803703"/>
<evidence type="ECO:0000313" key="2">
    <source>
        <dbReference type="EMBL" id="VTO97835.1"/>
    </source>
</evidence>
<feature type="domain" description="DUF6883" evidence="1">
    <location>
        <begin position="11"/>
        <end position="65"/>
    </location>
</feature>
<dbReference type="InterPro" id="IPR049250">
    <property type="entry name" value="DUF6883"/>
</dbReference>
<evidence type="ECO:0000259" key="1">
    <source>
        <dbReference type="Pfam" id="PF21814"/>
    </source>
</evidence>
<dbReference type="EMBL" id="LR589257">
    <property type="protein sequence ID" value="VTO97835.1"/>
    <property type="molecule type" value="Genomic_DNA"/>
</dbReference>
<name>A0A653EM46_MYCKA</name>
<dbReference type="Pfam" id="PF21814">
    <property type="entry name" value="DUF6883"/>
    <property type="match status" value="1"/>
</dbReference>
<dbReference type="RefSeq" id="WP_023370736.1">
    <property type="nucleotide sequence ID" value="NZ_BLYZ01000003.1"/>
</dbReference>
<reference evidence="2" key="1">
    <citation type="submission" date="2019-05" db="EMBL/GenBank/DDBJ databases">
        <authorList>
            <person name="Naeem R."/>
            <person name="Antony C."/>
            <person name="Guan Q."/>
        </authorList>
    </citation>
    <scope>NUCLEOTIDE SEQUENCE</scope>
    <source>
        <strain evidence="2">3</strain>
    </source>
</reference>
<dbReference type="AlphaFoldDB" id="A0A653EM46"/>
<accession>A0A653EM46</accession>
<sequence length="66" mass="7033">MDSPCDDLAHIARNGEVIEVGETSYGLKMVVDGVVESPCGRMVALRTVWISDGPGDVPRLVTAYPS</sequence>
<organism evidence="2">
    <name type="scientific">Mycobacterium kansasii</name>
    <dbReference type="NCBI Taxonomy" id="1768"/>
    <lineage>
        <taxon>Bacteria</taxon>
        <taxon>Bacillati</taxon>
        <taxon>Actinomycetota</taxon>
        <taxon>Actinomycetes</taxon>
        <taxon>Mycobacteriales</taxon>
        <taxon>Mycobacteriaceae</taxon>
        <taxon>Mycobacterium</taxon>
    </lineage>
</organism>